<evidence type="ECO:0000256" key="3">
    <source>
        <dbReference type="PROSITE-ProRule" id="PRU00176"/>
    </source>
</evidence>
<evidence type="ECO:0000259" key="6">
    <source>
        <dbReference type="PROSITE" id="PS50102"/>
    </source>
</evidence>
<keyword evidence="2 3" id="KW-0694">RNA-binding</keyword>
<evidence type="ECO:0000259" key="5">
    <source>
        <dbReference type="PROSITE" id="PS50020"/>
    </source>
</evidence>
<dbReference type="PRINTS" id="PR00961">
    <property type="entry name" value="HUDSXLRNA"/>
</dbReference>
<dbReference type="AlphaFoldDB" id="A0ABD2ZD01"/>
<dbReference type="PANTHER" id="PTHR24012">
    <property type="entry name" value="RNA BINDING PROTEIN"/>
    <property type="match status" value="1"/>
</dbReference>
<feature type="domain" description="WW" evidence="5">
    <location>
        <begin position="361"/>
        <end position="388"/>
    </location>
</feature>
<dbReference type="SUPFAM" id="SSF54928">
    <property type="entry name" value="RNA-binding domain, RBD"/>
    <property type="match status" value="2"/>
</dbReference>
<reference evidence="7 8" key="1">
    <citation type="submission" date="2024-11" db="EMBL/GenBank/DDBJ databases">
        <title>A near-complete genome assembly of Cinchona calisaya.</title>
        <authorList>
            <person name="Lian D.C."/>
            <person name="Zhao X.W."/>
            <person name="Wei L."/>
        </authorList>
    </citation>
    <scope>NUCLEOTIDE SEQUENCE [LARGE SCALE GENOMIC DNA]</scope>
    <source>
        <tissue evidence="7">Nenye</tissue>
    </source>
</reference>
<dbReference type="InterPro" id="IPR036020">
    <property type="entry name" value="WW_dom_sf"/>
</dbReference>
<protein>
    <recommendedName>
        <fullName evidence="9">Flowering time control protein FCA</fullName>
    </recommendedName>
</protein>
<feature type="compositionally biased region" description="Low complexity" evidence="4">
    <location>
        <begin position="75"/>
        <end position="85"/>
    </location>
</feature>
<dbReference type="PROSITE" id="PS01159">
    <property type="entry name" value="WW_DOMAIN_1"/>
    <property type="match status" value="1"/>
</dbReference>
<dbReference type="Pfam" id="PF00076">
    <property type="entry name" value="RRM_1"/>
    <property type="match status" value="2"/>
</dbReference>
<dbReference type="PROSITE" id="PS50020">
    <property type="entry name" value="WW_DOMAIN_2"/>
    <property type="match status" value="1"/>
</dbReference>
<feature type="domain" description="RRM" evidence="6">
    <location>
        <begin position="114"/>
        <end position="195"/>
    </location>
</feature>
<evidence type="ECO:0008006" key="9">
    <source>
        <dbReference type="Google" id="ProtNLM"/>
    </source>
</evidence>
<dbReference type="Gene3D" id="3.30.70.330">
    <property type="match status" value="2"/>
</dbReference>
<proteinExistence type="predicted"/>
<dbReference type="InterPro" id="IPR012677">
    <property type="entry name" value="Nucleotide-bd_a/b_plait_sf"/>
</dbReference>
<keyword evidence="1" id="KW-0677">Repeat</keyword>
<accession>A0ABD2ZD01</accession>
<dbReference type="SUPFAM" id="SSF51045">
    <property type="entry name" value="WW domain"/>
    <property type="match status" value="1"/>
</dbReference>
<organism evidence="7 8">
    <name type="scientific">Cinchona calisaya</name>
    <dbReference type="NCBI Taxonomy" id="153742"/>
    <lineage>
        <taxon>Eukaryota</taxon>
        <taxon>Viridiplantae</taxon>
        <taxon>Streptophyta</taxon>
        <taxon>Embryophyta</taxon>
        <taxon>Tracheophyta</taxon>
        <taxon>Spermatophyta</taxon>
        <taxon>Magnoliopsida</taxon>
        <taxon>eudicotyledons</taxon>
        <taxon>Gunneridae</taxon>
        <taxon>Pentapetalae</taxon>
        <taxon>asterids</taxon>
        <taxon>lamiids</taxon>
        <taxon>Gentianales</taxon>
        <taxon>Rubiaceae</taxon>
        <taxon>Cinchonoideae</taxon>
        <taxon>Cinchoneae</taxon>
        <taxon>Cinchona</taxon>
    </lineage>
</organism>
<dbReference type="InterPro" id="IPR002343">
    <property type="entry name" value="Hud_Sxl_RNA"/>
</dbReference>
<evidence type="ECO:0000256" key="2">
    <source>
        <dbReference type="ARBA" id="ARBA00022884"/>
    </source>
</evidence>
<comment type="caution">
    <text evidence="7">The sequence shown here is derived from an EMBL/GenBank/DDBJ whole genome shotgun (WGS) entry which is preliminary data.</text>
</comment>
<keyword evidence="8" id="KW-1185">Reference proteome</keyword>
<dbReference type="InterPro" id="IPR035979">
    <property type="entry name" value="RBD_domain_sf"/>
</dbReference>
<sequence length="419" mass="47308">MDDRGEHCSDSILRNSHSDDDSVSVSDHHHHRRPRLPHHDYRVRANPSSADHRDRHHHHRRLNDSPAGDTNFAHSFSPSSSSCSPGGRKRQFSHSNNSIQGTYPPDNGDGCRIGKLYVAGVPKTASQEDIGSVFADYGNIVEIVLIRDKRTGQQGECCFVKYATLDEADRAIGALHDRYTFPGGVTPLTVRYADGQKERNGIFDQQLLKLYVGCVNKQSTDTEIEEIFSPFGVVEDVFIVRDEMRQHRGCAFVRFSRREMAVAAINALHGSYIMRGCKQPLIVRFADPKKPRLGGPRAAPYLDDRVAMVPNDIHPLPNNRCKPQPICANSASESMPHSSLSSSSYAAFTSTEPTDCMDCEWSEHICPDGYPYYYNCVTCESRWEKPEEYELYARQLQKLEEQQQPHISHPEVLYAKEIC</sequence>
<dbReference type="PROSITE" id="PS50102">
    <property type="entry name" value="RRM"/>
    <property type="match status" value="2"/>
</dbReference>
<dbReference type="InterPro" id="IPR001202">
    <property type="entry name" value="WW_dom"/>
</dbReference>
<feature type="domain" description="RRM" evidence="6">
    <location>
        <begin position="208"/>
        <end position="288"/>
    </location>
</feature>
<dbReference type="SMART" id="SM00360">
    <property type="entry name" value="RRM"/>
    <property type="match status" value="2"/>
</dbReference>
<feature type="region of interest" description="Disordered" evidence="4">
    <location>
        <begin position="1"/>
        <end position="107"/>
    </location>
</feature>
<dbReference type="Pfam" id="PF00397">
    <property type="entry name" value="WW"/>
    <property type="match status" value="1"/>
</dbReference>
<evidence type="ECO:0000256" key="4">
    <source>
        <dbReference type="SAM" id="MobiDB-lite"/>
    </source>
</evidence>
<evidence type="ECO:0000313" key="7">
    <source>
        <dbReference type="EMBL" id="KAL3517355.1"/>
    </source>
</evidence>
<name>A0ABD2ZD01_9GENT</name>
<dbReference type="CDD" id="cd00201">
    <property type="entry name" value="WW"/>
    <property type="match status" value="1"/>
</dbReference>
<dbReference type="InterPro" id="IPR000504">
    <property type="entry name" value="RRM_dom"/>
</dbReference>
<dbReference type="Proteomes" id="UP001630127">
    <property type="component" value="Unassembled WGS sequence"/>
</dbReference>
<dbReference type="Gene3D" id="2.20.70.10">
    <property type="match status" value="1"/>
</dbReference>
<dbReference type="SMART" id="SM00456">
    <property type="entry name" value="WW"/>
    <property type="match status" value="1"/>
</dbReference>
<evidence type="ECO:0000256" key="1">
    <source>
        <dbReference type="ARBA" id="ARBA00022737"/>
    </source>
</evidence>
<gene>
    <name evidence="7" type="ORF">ACH5RR_019944</name>
</gene>
<dbReference type="GO" id="GO:0003723">
    <property type="term" value="F:RNA binding"/>
    <property type="evidence" value="ECO:0007669"/>
    <property type="project" value="UniProtKB-UniRule"/>
</dbReference>
<evidence type="ECO:0000313" key="8">
    <source>
        <dbReference type="Proteomes" id="UP001630127"/>
    </source>
</evidence>
<dbReference type="EMBL" id="JBJUIK010000009">
    <property type="protein sequence ID" value="KAL3517355.1"/>
    <property type="molecule type" value="Genomic_DNA"/>
</dbReference>